<dbReference type="CDD" id="cd04465">
    <property type="entry name" value="S1_RPS1_repeat_ec2_hs2"/>
    <property type="match status" value="1"/>
</dbReference>
<dbReference type="SUPFAM" id="SSF50249">
    <property type="entry name" value="Nucleic acid-binding proteins"/>
    <property type="match status" value="6"/>
</dbReference>
<dbReference type="InterPro" id="IPR003029">
    <property type="entry name" value="S1_domain"/>
</dbReference>
<dbReference type="NCBIfam" id="NF004952">
    <property type="entry name" value="PRK06299.1-2"/>
    <property type="match status" value="1"/>
</dbReference>
<evidence type="ECO:0000313" key="8">
    <source>
        <dbReference type="EMBL" id="CCA83161.1"/>
    </source>
</evidence>
<feature type="domain" description="S1 motif" evidence="7">
    <location>
        <begin position="434"/>
        <end position="503"/>
    </location>
</feature>
<comment type="similarity">
    <text evidence="1 6">Belongs to the bacterial ribosomal protein bS1 family.</text>
</comment>
<dbReference type="InterPro" id="IPR012340">
    <property type="entry name" value="NA-bd_OB-fold"/>
</dbReference>
<gene>
    <name evidence="8" type="primary">rpsA</name>
    <name evidence="8" type="ORF">BDB_mp60327</name>
</gene>
<dbReference type="CDD" id="cd05688">
    <property type="entry name" value="S1_RPS1_repeat_ec3"/>
    <property type="match status" value="1"/>
</dbReference>
<keyword evidence="5 6" id="KW-0687">Ribonucleoprotein</keyword>
<dbReference type="FunFam" id="2.40.50.140:FF:000018">
    <property type="entry name" value="30S ribosomal protein S1"/>
    <property type="match status" value="1"/>
</dbReference>
<dbReference type="NCBIfam" id="TIGR00717">
    <property type="entry name" value="rpsA"/>
    <property type="match status" value="1"/>
</dbReference>
<dbReference type="FunFam" id="2.40.50.140:FF:000011">
    <property type="entry name" value="30S ribosomal protein S1"/>
    <property type="match status" value="1"/>
</dbReference>
<name>G2ZWR4_9RALS</name>
<dbReference type="FunFam" id="2.40.50.140:FF:000016">
    <property type="entry name" value="30S ribosomal protein S1"/>
    <property type="match status" value="1"/>
</dbReference>
<comment type="function">
    <text evidence="6">Binds mRNA; thus facilitating recognition of the initiation point. It is needed to translate mRNA with a short Shine-Dalgarno (SD) purine-rich sequence.</text>
</comment>
<keyword evidence="3 6" id="KW-0694">RNA-binding</keyword>
<evidence type="ECO:0000256" key="1">
    <source>
        <dbReference type="ARBA" id="ARBA00006767"/>
    </source>
</evidence>
<protein>
    <recommendedName>
        <fullName evidence="6">30S ribosomal protein S1</fullName>
    </recommendedName>
</protein>
<evidence type="ECO:0000256" key="6">
    <source>
        <dbReference type="PIRNR" id="PIRNR002111"/>
    </source>
</evidence>
<feature type="domain" description="S1 motif" evidence="7">
    <location>
        <begin position="347"/>
        <end position="417"/>
    </location>
</feature>
<dbReference type="NCBIfam" id="NF004954">
    <property type="entry name" value="PRK06299.1-4"/>
    <property type="match status" value="1"/>
</dbReference>
<accession>G2ZWR4</accession>
<organism evidence="8">
    <name type="scientific">blood disease bacterium R229</name>
    <dbReference type="NCBI Taxonomy" id="741978"/>
    <lineage>
        <taxon>Bacteria</taxon>
        <taxon>Pseudomonadati</taxon>
        <taxon>Pseudomonadota</taxon>
        <taxon>Betaproteobacteria</taxon>
        <taxon>Burkholderiales</taxon>
        <taxon>Burkholderiaceae</taxon>
        <taxon>Ralstonia</taxon>
        <taxon>Ralstonia solanacearum species complex</taxon>
    </lineage>
</organism>
<feature type="domain" description="S1 motif" evidence="7">
    <location>
        <begin position="260"/>
        <end position="330"/>
    </location>
</feature>
<feature type="domain" description="S1 motif" evidence="7">
    <location>
        <begin position="88"/>
        <end position="154"/>
    </location>
</feature>
<dbReference type="AlphaFoldDB" id="G2ZWR4"/>
<dbReference type="SMART" id="SM00316">
    <property type="entry name" value="S1"/>
    <property type="match status" value="6"/>
</dbReference>
<dbReference type="Pfam" id="PF00575">
    <property type="entry name" value="S1"/>
    <property type="match status" value="6"/>
</dbReference>
<dbReference type="InterPro" id="IPR050437">
    <property type="entry name" value="Ribos_protein_bS1-like"/>
</dbReference>
<reference evidence="8" key="2">
    <citation type="submission" date="2011-04" db="EMBL/GenBank/DDBJ databases">
        <authorList>
            <person name="Genoscope - CEA"/>
        </authorList>
    </citation>
    <scope>NUCLEOTIDE SEQUENCE</scope>
    <source>
        <strain evidence="8">R229</strain>
    </source>
</reference>
<feature type="domain" description="S1 motif" evidence="7">
    <location>
        <begin position="4"/>
        <end position="70"/>
    </location>
</feature>
<evidence type="ECO:0000256" key="2">
    <source>
        <dbReference type="ARBA" id="ARBA00022737"/>
    </source>
</evidence>
<evidence type="ECO:0000256" key="3">
    <source>
        <dbReference type="ARBA" id="ARBA00022884"/>
    </source>
</evidence>
<dbReference type="CDD" id="cd05689">
    <property type="entry name" value="S1_RPS1_repeat_ec4"/>
    <property type="match status" value="1"/>
</dbReference>
<dbReference type="PIRSF" id="PIRSF002111">
    <property type="entry name" value="RpsA"/>
    <property type="match status" value="1"/>
</dbReference>
<dbReference type="PANTHER" id="PTHR10724:SF7">
    <property type="entry name" value="SMALL RIBOSOMAL SUBUNIT PROTEIN BS1C"/>
    <property type="match status" value="1"/>
</dbReference>
<dbReference type="PROSITE" id="PS50126">
    <property type="entry name" value="S1"/>
    <property type="match status" value="6"/>
</dbReference>
<dbReference type="PANTHER" id="PTHR10724">
    <property type="entry name" value="30S RIBOSOMAL PROTEIN S1"/>
    <property type="match status" value="1"/>
</dbReference>
<dbReference type="EMBL" id="FR854082">
    <property type="protein sequence ID" value="CCA83161.1"/>
    <property type="molecule type" value="Genomic_DNA"/>
</dbReference>
<feature type="domain" description="S1 motif" evidence="7">
    <location>
        <begin position="175"/>
        <end position="243"/>
    </location>
</feature>
<evidence type="ECO:0000256" key="4">
    <source>
        <dbReference type="ARBA" id="ARBA00022980"/>
    </source>
</evidence>
<dbReference type="CDD" id="cd05691">
    <property type="entry name" value="S1_RPS1_repeat_ec6"/>
    <property type="match status" value="1"/>
</dbReference>
<dbReference type="GO" id="GO:0003729">
    <property type="term" value="F:mRNA binding"/>
    <property type="evidence" value="ECO:0007669"/>
    <property type="project" value="TreeGrafter"/>
</dbReference>
<dbReference type="GO" id="GO:0003735">
    <property type="term" value="F:structural constituent of ribosome"/>
    <property type="evidence" value="ECO:0007669"/>
    <property type="project" value="InterPro"/>
</dbReference>
<sequence length="542" mass="59361">MKAGEVISAEVVRIDHNFVVVNAGLKSEAFVPVEEFLNDQGELEVQVGDYVSVAIDALENGYGDTILSRDKAKRLASWLNLEKALESGEIISGTVTGKVKGGLTVMVNGIRAFLPGSLVDVRPIKDTTPYEGKTLEFKVIKLDRKRNNVVLSRRAVVEATLGEERQKLMETLKEGAIVNGIVKNITDYGAFVDLGGIDGLLHITDLAWRRVRHPSEVLSVGQEITAKILKFDQEKNRVSLGVKQLGEDPWVGISRRYPQGTRLFGKVTNLTDYGAFVEIEAGIEGLVHVSEMDWTNKNVAPSKVVQLGDEVEVMVLDIDEDKRRISLGMKQCKANPWDDFARNHKKGDKLSGQIKSITDFGVFIGLPGGIDGLVHLSDLSWQETGEEAVRKYKKGDEVEAVVLAIDVDKERISLGIKQLSGDPFNNFISTNDKGSIVSVTIKAVDPKGAVVQLADDVEGYLRASEISSDRVEDARNVLKEGETMTAMIVNIDRKSRNINVSIKAKDSADQQEAMQKFSQDTGTAGTTNLGALLKAKLNETNQ</sequence>
<dbReference type="GO" id="GO:0006412">
    <property type="term" value="P:translation"/>
    <property type="evidence" value="ECO:0007669"/>
    <property type="project" value="InterPro"/>
</dbReference>
<keyword evidence="2" id="KW-0677">Repeat</keyword>
<dbReference type="CDD" id="cd05687">
    <property type="entry name" value="S1_RPS1_repeat_ec1_hs1"/>
    <property type="match status" value="1"/>
</dbReference>
<dbReference type="InterPro" id="IPR000110">
    <property type="entry name" value="Ribosomal_bS1"/>
</dbReference>
<dbReference type="Gene3D" id="2.40.50.140">
    <property type="entry name" value="Nucleic acid-binding proteins"/>
    <property type="match status" value="6"/>
</dbReference>
<keyword evidence="4 6" id="KW-0689">Ribosomal protein</keyword>
<dbReference type="PRINTS" id="PR00681">
    <property type="entry name" value="RIBOSOMALS1"/>
</dbReference>
<proteinExistence type="inferred from homology"/>
<evidence type="ECO:0000259" key="7">
    <source>
        <dbReference type="PROSITE" id="PS50126"/>
    </source>
</evidence>
<dbReference type="GO" id="GO:0022627">
    <property type="term" value="C:cytosolic small ribosomal subunit"/>
    <property type="evidence" value="ECO:0007669"/>
    <property type="project" value="TreeGrafter"/>
</dbReference>
<evidence type="ECO:0000256" key="5">
    <source>
        <dbReference type="ARBA" id="ARBA00023274"/>
    </source>
</evidence>
<dbReference type="InterPro" id="IPR035104">
    <property type="entry name" value="Ribosomal_protein_S1-like"/>
</dbReference>
<reference evidence="8" key="1">
    <citation type="journal article" date="2011" name="PLoS ONE">
        <title>Ralstonia syzygii, the Blood Disease Bacterium and some Asian R. solanacearum strains form a single genomic species despite divergent lifestyles.</title>
        <authorList>
            <person name="Remenant B."/>
            <person name="de Cambiaire J.C."/>
            <person name="Cellier G."/>
            <person name="Jacobs J.M."/>
            <person name="Mangenot S."/>
            <person name="Barbe V."/>
            <person name="Lajus A."/>
            <person name="Vallenet D."/>
            <person name="Medigue C."/>
            <person name="Fegan M."/>
            <person name="Allen C."/>
            <person name="Prior P."/>
        </authorList>
    </citation>
    <scope>NUCLEOTIDE SEQUENCE</scope>
    <source>
        <strain evidence="8">R229</strain>
    </source>
</reference>